<accession>A0A9N9B4X8</accession>
<proteinExistence type="predicted"/>
<dbReference type="Gene3D" id="1.20.58.80">
    <property type="entry name" value="Phosphotransferase system, lactose/cellobiose-type IIA subunit"/>
    <property type="match status" value="1"/>
</dbReference>
<dbReference type="AlphaFoldDB" id="A0A9N9B4X8"/>
<comment type="caution">
    <text evidence="2">The sequence shown here is derived from an EMBL/GenBank/DDBJ whole genome shotgun (WGS) entry which is preliminary data.</text>
</comment>
<dbReference type="EMBL" id="CAJVPQ010001451">
    <property type="protein sequence ID" value="CAG8553611.1"/>
    <property type="molecule type" value="Genomic_DNA"/>
</dbReference>
<reference evidence="2" key="1">
    <citation type="submission" date="2021-06" db="EMBL/GenBank/DDBJ databases">
        <authorList>
            <person name="Kallberg Y."/>
            <person name="Tangrot J."/>
            <person name="Rosling A."/>
        </authorList>
    </citation>
    <scope>NUCLEOTIDE SEQUENCE</scope>
    <source>
        <strain evidence="2">UK204</strain>
    </source>
</reference>
<evidence type="ECO:0000259" key="1">
    <source>
        <dbReference type="Pfam" id="PF08969"/>
    </source>
</evidence>
<evidence type="ECO:0000313" key="3">
    <source>
        <dbReference type="Proteomes" id="UP000789570"/>
    </source>
</evidence>
<keyword evidence="3" id="KW-1185">Reference proteome</keyword>
<name>A0A9N9B4X8_9GLOM</name>
<feature type="domain" description="USP8 dimerisation" evidence="1">
    <location>
        <begin position="6"/>
        <end position="79"/>
    </location>
</feature>
<gene>
    <name evidence="2" type="ORF">FCALED_LOCUS6244</name>
</gene>
<evidence type="ECO:0000313" key="2">
    <source>
        <dbReference type="EMBL" id="CAG8553611.1"/>
    </source>
</evidence>
<dbReference type="Proteomes" id="UP000789570">
    <property type="component" value="Unassembled WGS sequence"/>
</dbReference>
<protein>
    <submittedName>
        <fullName evidence="2">6768_t:CDS:1</fullName>
    </submittedName>
</protein>
<dbReference type="Pfam" id="PF08969">
    <property type="entry name" value="USP8_dimer"/>
    <property type="match status" value="1"/>
</dbReference>
<sequence length="98" mass="11345">MSNATHKSIAQLKKEAIVAYEPNHFSIKQWLNSTNKILDAAKLAKEINENNANETIYVNNIRATSILLEIIPKHRDYHHEIYNRAGSTYSDFFKLRNT</sequence>
<dbReference type="InterPro" id="IPR015063">
    <property type="entry name" value="USP8_dimer"/>
</dbReference>
<organism evidence="2 3">
    <name type="scientific">Funneliformis caledonium</name>
    <dbReference type="NCBI Taxonomy" id="1117310"/>
    <lineage>
        <taxon>Eukaryota</taxon>
        <taxon>Fungi</taxon>
        <taxon>Fungi incertae sedis</taxon>
        <taxon>Mucoromycota</taxon>
        <taxon>Glomeromycotina</taxon>
        <taxon>Glomeromycetes</taxon>
        <taxon>Glomerales</taxon>
        <taxon>Glomeraceae</taxon>
        <taxon>Funneliformis</taxon>
    </lineage>
</organism>